<accession>A0A3E4Z6X0</accession>
<dbReference type="Gene3D" id="6.10.140.920">
    <property type="match status" value="1"/>
</dbReference>
<evidence type="ECO:0000313" key="2">
    <source>
        <dbReference type="EMBL" id="RGM90267.1"/>
    </source>
</evidence>
<dbReference type="Proteomes" id="UP000260814">
    <property type="component" value="Unassembled WGS sequence"/>
</dbReference>
<organism evidence="2 3">
    <name type="scientific">Phocaeicola plebeius</name>
    <dbReference type="NCBI Taxonomy" id="310297"/>
    <lineage>
        <taxon>Bacteria</taxon>
        <taxon>Pseudomonadati</taxon>
        <taxon>Bacteroidota</taxon>
        <taxon>Bacteroidia</taxon>
        <taxon>Bacteroidales</taxon>
        <taxon>Bacteroidaceae</taxon>
        <taxon>Phocaeicola</taxon>
    </lineage>
</organism>
<feature type="coiled-coil region" evidence="1">
    <location>
        <begin position="23"/>
        <end position="74"/>
    </location>
</feature>
<dbReference type="EMBL" id="QSTW01000013">
    <property type="protein sequence ID" value="RGM90267.1"/>
    <property type="molecule type" value="Genomic_DNA"/>
</dbReference>
<dbReference type="AlphaFoldDB" id="A0A3E4Z6X0"/>
<protein>
    <submittedName>
        <fullName evidence="2">Uncharacterized protein</fullName>
    </submittedName>
</protein>
<keyword evidence="1" id="KW-0175">Coiled coil</keyword>
<reference evidence="2 3" key="1">
    <citation type="submission" date="2018-08" db="EMBL/GenBank/DDBJ databases">
        <title>A genome reference for cultivated species of the human gut microbiota.</title>
        <authorList>
            <person name="Zou Y."/>
            <person name="Xue W."/>
            <person name="Luo G."/>
        </authorList>
    </citation>
    <scope>NUCLEOTIDE SEQUENCE [LARGE SCALE GENOMIC DNA]</scope>
    <source>
        <strain evidence="2 3">OM06-2</strain>
    </source>
</reference>
<dbReference type="RefSeq" id="WP_117702061.1">
    <property type="nucleotide sequence ID" value="NZ_QSTW01000013.1"/>
</dbReference>
<comment type="caution">
    <text evidence="2">The sequence shown here is derived from an EMBL/GenBank/DDBJ whole genome shotgun (WGS) entry which is preliminary data.</text>
</comment>
<gene>
    <name evidence="2" type="ORF">DXB87_10215</name>
</gene>
<sequence>MVPWNSHLDIPVEILFKYLCRDYRREQARTAELEKKVAKLQAELNYERNNTPTVEKLQRQVTSLKTKVREQEGTIKVRNLTIKRLKGEIPE</sequence>
<evidence type="ECO:0000256" key="1">
    <source>
        <dbReference type="SAM" id="Coils"/>
    </source>
</evidence>
<evidence type="ECO:0000313" key="3">
    <source>
        <dbReference type="Proteomes" id="UP000260814"/>
    </source>
</evidence>
<proteinExistence type="predicted"/>
<name>A0A3E4Z6X0_9BACT</name>